<feature type="signal peptide" evidence="1">
    <location>
        <begin position="1"/>
        <end position="24"/>
    </location>
</feature>
<evidence type="ECO:0000256" key="1">
    <source>
        <dbReference type="SAM" id="SignalP"/>
    </source>
</evidence>
<name>A0A4Y2I0B7_ARAVE</name>
<feature type="domain" description="DUF4371" evidence="2">
    <location>
        <begin position="56"/>
        <end position="88"/>
    </location>
</feature>
<keyword evidence="4" id="KW-1185">Reference proteome</keyword>
<dbReference type="Proteomes" id="UP000499080">
    <property type="component" value="Unassembled WGS sequence"/>
</dbReference>
<evidence type="ECO:0000259" key="2">
    <source>
        <dbReference type="Pfam" id="PF14291"/>
    </source>
</evidence>
<evidence type="ECO:0000313" key="3">
    <source>
        <dbReference type="EMBL" id="GBM70639.1"/>
    </source>
</evidence>
<organism evidence="3 4">
    <name type="scientific">Araneus ventricosus</name>
    <name type="common">Orbweaver spider</name>
    <name type="synonym">Epeira ventricosa</name>
    <dbReference type="NCBI Taxonomy" id="182803"/>
    <lineage>
        <taxon>Eukaryota</taxon>
        <taxon>Metazoa</taxon>
        <taxon>Ecdysozoa</taxon>
        <taxon>Arthropoda</taxon>
        <taxon>Chelicerata</taxon>
        <taxon>Arachnida</taxon>
        <taxon>Araneae</taxon>
        <taxon>Araneomorphae</taxon>
        <taxon>Entelegynae</taxon>
        <taxon>Araneoidea</taxon>
        <taxon>Araneidae</taxon>
        <taxon>Araneus</taxon>
    </lineage>
</organism>
<sequence>MRQRSAICVHRWLLLLSVKTRIETELDEQLKAEISVRNQKVTRNRQLLMRLIKACFLGKRGLAFRGHDESDASSNRGNYVELLNCTAQYSSKALCLNII</sequence>
<dbReference type="OrthoDB" id="8196265at2759"/>
<gene>
    <name evidence="3" type="ORF">AVEN_117348_1</name>
</gene>
<feature type="chain" id="PRO_5021491965" description="DUF4371 domain-containing protein" evidence="1">
    <location>
        <begin position="25"/>
        <end position="99"/>
    </location>
</feature>
<dbReference type="Pfam" id="PF14291">
    <property type="entry name" value="DUF4371"/>
    <property type="match status" value="1"/>
</dbReference>
<evidence type="ECO:0000313" key="4">
    <source>
        <dbReference type="Proteomes" id="UP000499080"/>
    </source>
</evidence>
<reference evidence="3 4" key="1">
    <citation type="journal article" date="2019" name="Sci. Rep.">
        <title>Orb-weaving spider Araneus ventricosus genome elucidates the spidroin gene catalogue.</title>
        <authorList>
            <person name="Kono N."/>
            <person name="Nakamura H."/>
            <person name="Ohtoshi R."/>
            <person name="Moran D.A.P."/>
            <person name="Shinohara A."/>
            <person name="Yoshida Y."/>
            <person name="Fujiwara M."/>
            <person name="Mori M."/>
            <person name="Tomita M."/>
            <person name="Arakawa K."/>
        </authorList>
    </citation>
    <scope>NUCLEOTIDE SEQUENCE [LARGE SCALE GENOMIC DNA]</scope>
</reference>
<dbReference type="EMBL" id="BGPR01002263">
    <property type="protein sequence ID" value="GBM70639.1"/>
    <property type="molecule type" value="Genomic_DNA"/>
</dbReference>
<keyword evidence="1" id="KW-0732">Signal</keyword>
<accession>A0A4Y2I0B7</accession>
<dbReference type="PANTHER" id="PTHR45749">
    <property type="match status" value="1"/>
</dbReference>
<proteinExistence type="predicted"/>
<dbReference type="InterPro" id="IPR025398">
    <property type="entry name" value="DUF4371"/>
</dbReference>
<dbReference type="PANTHER" id="PTHR45749:SF28">
    <property type="entry name" value="ZINC FINGER MYM-TYPE PROTEIN 1-LIKE-RELATED"/>
    <property type="match status" value="1"/>
</dbReference>
<comment type="caution">
    <text evidence="3">The sequence shown here is derived from an EMBL/GenBank/DDBJ whole genome shotgun (WGS) entry which is preliminary data.</text>
</comment>
<protein>
    <recommendedName>
        <fullName evidence="2">DUF4371 domain-containing protein</fullName>
    </recommendedName>
</protein>
<dbReference type="AlphaFoldDB" id="A0A4Y2I0B7"/>